<protein>
    <submittedName>
        <fullName evidence="3">Oxidoreductase</fullName>
    </submittedName>
</protein>
<dbReference type="InterPro" id="IPR023210">
    <property type="entry name" value="NADP_OxRdtase_dom"/>
</dbReference>
<proteinExistence type="predicted"/>
<name>A0A124GW32_9ACTN</name>
<keyword evidence="4" id="KW-1185">Reference proteome</keyword>
<feature type="domain" description="NADP-dependent oxidoreductase" evidence="2">
    <location>
        <begin position="25"/>
        <end position="311"/>
    </location>
</feature>
<evidence type="ECO:0000313" key="3">
    <source>
        <dbReference type="EMBL" id="KUM69470.1"/>
    </source>
</evidence>
<dbReference type="InterPro" id="IPR036812">
    <property type="entry name" value="NAD(P)_OxRdtase_dom_sf"/>
</dbReference>
<dbReference type="EMBL" id="LMWJ01000026">
    <property type="protein sequence ID" value="KUM69470.1"/>
    <property type="molecule type" value="Genomic_DNA"/>
</dbReference>
<dbReference type="AlphaFoldDB" id="A0A124GW32"/>
<dbReference type="RefSeq" id="WP_062156022.1">
    <property type="nucleotide sequence ID" value="NZ_KQ947994.1"/>
</dbReference>
<comment type="caution">
    <text evidence="3">The sequence shown here is derived from an EMBL/GenBank/DDBJ whole genome shotgun (WGS) entry which is preliminary data.</text>
</comment>
<dbReference type="STRING" id="146536.AQI70_32455"/>
<dbReference type="Pfam" id="PF00248">
    <property type="entry name" value="Aldo_ket_red"/>
    <property type="match status" value="1"/>
</dbReference>
<dbReference type="GO" id="GO:0005737">
    <property type="term" value="C:cytoplasm"/>
    <property type="evidence" value="ECO:0007669"/>
    <property type="project" value="TreeGrafter"/>
</dbReference>
<dbReference type="SUPFAM" id="SSF51430">
    <property type="entry name" value="NAD(P)-linked oxidoreductase"/>
    <property type="match status" value="1"/>
</dbReference>
<dbReference type="PRINTS" id="PR00069">
    <property type="entry name" value="ALDKETRDTASE"/>
</dbReference>
<evidence type="ECO:0000256" key="1">
    <source>
        <dbReference type="ARBA" id="ARBA00023002"/>
    </source>
</evidence>
<organism evidence="3 4">
    <name type="scientific">Streptomyces curacoi</name>
    <dbReference type="NCBI Taxonomy" id="146536"/>
    <lineage>
        <taxon>Bacteria</taxon>
        <taxon>Bacillati</taxon>
        <taxon>Actinomycetota</taxon>
        <taxon>Actinomycetes</taxon>
        <taxon>Kitasatosporales</taxon>
        <taxon>Streptomycetaceae</taxon>
        <taxon>Streptomyces</taxon>
    </lineage>
</organism>
<keyword evidence="1" id="KW-0560">Oxidoreductase</keyword>
<dbReference type="InterPro" id="IPR020471">
    <property type="entry name" value="AKR"/>
</dbReference>
<dbReference type="InterPro" id="IPR050791">
    <property type="entry name" value="Aldo-Keto_reductase"/>
</dbReference>
<accession>A0A124GW32</accession>
<dbReference type="OrthoDB" id="9768793at2"/>
<dbReference type="PANTHER" id="PTHR43625:SF40">
    <property type="entry name" value="ALDO-KETO REDUCTASE YAKC [NADP(+)]"/>
    <property type="match status" value="1"/>
</dbReference>
<evidence type="ECO:0000313" key="4">
    <source>
        <dbReference type="Proteomes" id="UP000054024"/>
    </source>
</evidence>
<sequence length="314" mass="33896">MTTHSAVRADAAGSLTLGGDLTIHRMGYGAMQLAGPGVYGPPKDRARALAVLRRARELGVNHIDTSDYYGPYVVNELIREALHPYDDDLVIVTKVGAKRTPDKEWPAALSPQELRDAVHSNLRHLGRDHLDVVNLRIVAEAGGIGPDESIAEPFGALAELREQGLIRHLGVSNVTPAQFAEARSIAPVVCVQNEYNVVRRDDEATLRACEEAGIAYMSFFPLGTYTLLGAEKTPGKDAKVPLNVPLEAKPVDLVAERHGVTAYQVALAWLLHRSPNLVCIPGTSSVAHLEENIAAAGLRLTEEDLAELDTMRAA</sequence>
<dbReference type="CDD" id="cd19088">
    <property type="entry name" value="AKR_AKR13B1"/>
    <property type="match status" value="1"/>
</dbReference>
<dbReference type="Gene3D" id="3.20.20.100">
    <property type="entry name" value="NADP-dependent oxidoreductase domain"/>
    <property type="match status" value="1"/>
</dbReference>
<reference evidence="3 4" key="1">
    <citation type="submission" date="2015-10" db="EMBL/GenBank/DDBJ databases">
        <title>Draft genome sequence of Streptomyces curacoi DSM 40107, type strain for the species Streptomyces curacoi.</title>
        <authorList>
            <person name="Ruckert C."/>
            <person name="Winkler A."/>
            <person name="Kalinowski J."/>
            <person name="Kampfer P."/>
            <person name="Glaeser S."/>
        </authorList>
    </citation>
    <scope>NUCLEOTIDE SEQUENCE [LARGE SCALE GENOMIC DNA]</scope>
    <source>
        <strain evidence="3 4">DSM 40107</strain>
    </source>
</reference>
<dbReference type="GO" id="GO:0016491">
    <property type="term" value="F:oxidoreductase activity"/>
    <property type="evidence" value="ECO:0007669"/>
    <property type="project" value="UniProtKB-KW"/>
</dbReference>
<dbReference type="NCBIfam" id="NF007695">
    <property type="entry name" value="PRK10376.1"/>
    <property type="match status" value="1"/>
</dbReference>
<dbReference type="Proteomes" id="UP000054024">
    <property type="component" value="Unassembled WGS sequence"/>
</dbReference>
<evidence type="ECO:0000259" key="2">
    <source>
        <dbReference type="Pfam" id="PF00248"/>
    </source>
</evidence>
<gene>
    <name evidence="3" type="ORF">AQI70_32455</name>
</gene>
<dbReference type="PANTHER" id="PTHR43625">
    <property type="entry name" value="AFLATOXIN B1 ALDEHYDE REDUCTASE"/>
    <property type="match status" value="1"/>
</dbReference>